<name>A0AAV0GTQ9_9ROSI</name>
<keyword evidence="2" id="KW-1185">Reference proteome</keyword>
<dbReference type="AlphaFoldDB" id="A0AAV0GTQ9"/>
<proteinExistence type="predicted"/>
<organism evidence="1 2">
    <name type="scientific">Linum tenue</name>
    <dbReference type="NCBI Taxonomy" id="586396"/>
    <lineage>
        <taxon>Eukaryota</taxon>
        <taxon>Viridiplantae</taxon>
        <taxon>Streptophyta</taxon>
        <taxon>Embryophyta</taxon>
        <taxon>Tracheophyta</taxon>
        <taxon>Spermatophyta</taxon>
        <taxon>Magnoliopsida</taxon>
        <taxon>eudicotyledons</taxon>
        <taxon>Gunneridae</taxon>
        <taxon>Pentapetalae</taxon>
        <taxon>rosids</taxon>
        <taxon>fabids</taxon>
        <taxon>Malpighiales</taxon>
        <taxon>Linaceae</taxon>
        <taxon>Linum</taxon>
    </lineage>
</organism>
<evidence type="ECO:0000313" key="1">
    <source>
        <dbReference type="EMBL" id="CAI0376012.1"/>
    </source>
</evidence>
<dbReference type="EMBL" id="CAMGYJ010000002">
    <property type="protein sequence ID" value="CAI0376012.1"/>
    <property type="molecule type" value="Genomic_DNA"/>
</dbReference>
<sequence length="67" mass="7842">MEEGERCARRRQRIWIEEGIWKVTTAKLAAPGSPKPPRFVAMSRRRGRVLTKLLSERKKVWLLEGPK</sequence>
<protein>
    <submittedName>
        <fullName evidence="1">Uncharacterized protein</fullName>
    </submittedName>
</protein>
<reference evidence="1" key="1">
    <citation type="submission" date="2022-08" db="EMBL/GenBank/DDBJ databases">
        <authorList>
            <person name="Gutierrez-Valencia J."/>
        </authorList>
    </citation>
    <scope>NUCLEOTIDE SEQUENCE</scope>
</reference>
<gene>
    <name evidence="1" type="ORF">LITE_LOCUS820</name>
</gene>
<comment type="caution">
    <text evidence="1">The sequence shown here is derived from an EMBL/GenBank/DDBJ whole genome shotgun (WGS) entry which is preliminary data.</text>
</comment>
<evidence type="ECO:0000313" key="2">
    <source>
        <dbReference type="Proteomes" id="UP001154282"/>
    </source>
</evidence>
<dbReference type="Proteomes" id="UP001154282">
    <property type="component" value="Unassembled WGS sequence"/>
</dbReference>
<accession>A0AAV0GTQ9</accession>